<dbReference type="Proteomes" id="UP000007151">
    <property type="component" value="Unassembled WGS sequence"/>
</dbReference>
<evidence type="ECO:0000313" key="2">
    <source>
        <dbReference type="EMBL" id="OWR46021.1"/>
    </source>
</evidence>
<dbReference type="KEGG" id="dpl:KGM_204844"/>
<comment type="caution">
    <text evidence="2">The sequence shown here is derived from an EMBL/GenBank/DDBJ whole genome shotgun (WGS) entry which is preliminary data.</text>
</comment>
<evidence type="ECO:0000313" key="3">
    <source>
        <dbReference type="Proteomes" id="UP000007151"/>
    </source>
</evidence>
<accession>A0A212EX20</accession>
<keyword evidence="3" id="KW-1185">Reference proteome</keyword>
<feature type="region of interest" description="Disordered" evidence="1">
    <location>
        <begin position="178"/>
        <end position="204"/>
    </location>
</feature>
<reference evidence="2 3" key="1">
    <citation type="journal article" date="2011" name="Cell">
        <title>The monarch butterfly genome yields insights into long-distance migration.</title>
        <authorList>
            <person name="Zhan S."/>
            <person name="Merlin C."/>
            <person name="Boore J.L."/>
            <person name="Reppert S.M."/>
        </authorList>
    </citation>
    <scope>NUCLEOTIDE SEQUENCE [LARGE SCALE GENOMIC DNA]</scope>
    <source>
        <strain evidence="2">F-2</strain>
    </source>
</reference>
<dbReference type="eggNOG" id="ENOG502SFMI">
    <property type="taxonomic scope" value="Eukaryota"/>
</dbReference>
<dbReference type="AlphaFoldDB" id="A0A212EX20"/>
<evidence type="ECO:0000256" key="1">
    <source>
        <dbReference type="SAM" id="MobiDB-lite"/>
    </source>
</evidence>
<sequence length="204" mass="23266">MSNTLKCNVCHIVIDELLAYIQNKIPIADEVTLVQICSSAFSCEQIEKANSLLLESLPSDVRITIRKGKGTENRLLYDNINVFKITEPDVLPIFVARDLKKLPPIERSDLEDIKREYLSRKVVSPPFSAAKINMKWGGCLDSGPIGLSYLEDIVTNNDYLNYRDLNINNLEGSQIKTRRNAFQQSPERYDDNTGRSLKQNCRRE</sequence>
<proteinExistence type="predicted"/>
<name>A0A212EX20_DANPL</name>
<organism evidence="2 3">
    <name type="scientific">Danaus plexippus plexippus</name>
    <dbReference type="NCBI Taxonomy" id="278856"/>
    <lineage>
        <taxon>Eukaryota</taxon>
        <taxon>Metazoa</taxon>
        <taxon>Ecdysozoa</taxon>
        <taxon>Arthropoda</taxon>
        <taxon>Hexapoda</taxon>
        <taxon>Insecta</taxon>
        <taxon>Pterygota</taxon>
        <taxon>Neoptera</taxon>
        <taxon>Endopterygota</taxon>
        <taxon>Lepidoptera</taxon>
        <taxon>Glossata</taxon>
        <taxon>Ditrysia</taxon>
        <taxon>Papilionoidea</taxon>
        <taxon>Nymphalidae</taxon>
        <taxon>Danainae</taxon>
        <taxon>Danaini</taxon>
        <taxon>Danaina</taxon>
        <taxon>Danaus</taxon>
        <taxon>Danaus</taxon>
    </lineage>
</organism>
<gene>
    <name evidence="2" type="ORF">KGM_204844</name>
</gene>
<feature type="compositionally biased region" description="Polar residues" evidence="1">
    <location>
        <begin position="194"/>
        <end position="204"/>
    </location>
</feature>
<dbReference type="InParanoid" id="A0A212EX20"/>
<dbReference type="EMBL" id="AGBW02011853">
    <property type="protein sequence ID" value="OWR46021.1"/>
    <property type="molecule type" value="Genomic_DNA"/>
</dbReference>
<protein>
    <submittedName>
        <fullName evidence="2">Mutant cadherin</fullName>
    </submittedName>
</protein>